<name>A0A4E0R514_FASHE</name>
<dbReference type="SMART" id="SM00645">
    <property type="entry name" value="Pept_C1"/>
    <property type="match status" value="1"/>
</dbReference>
<feature type="domain" description="Peptidase C1A papain C-terminal" evidence="12">
    <location>
        <begin position="86"/>
        <end position="336"/>
    </location>
</feature>
<dbReference type="GO" id="GO:0006508">
    <property type="term" value="P:proteolysis"/>
    <property type="evidence" value="ECO:0007669"/>
    <property type="project" value="UniProtKB-KW"/>
</dbReference>
<dbReference type="SUPFAM" id="SSF54001">
    <property type="entry name" value="Cysteine proteinases"/>
    <property type="match status" value="2"/>
</dbReference>
<dbReference type="Gene3D" id="3.90.70.10">
    <property type="entry name" value="Cysteine proteinases"/>
    <property type="match status" value="2"/>
</dbReference>
<dbReference type="InterPro" id="IPR000169">
    <property type="entry name" value="Pept_cys_AS"/>
</dbReference>
<dbReference type="InterPro" id="IPR038765">
    <property type="entry name" value="Papain-like_cys_pep_sf"/>
</dbReference>
<evidence type="ECO:0000256" key="4">
    <source>
        <dbReference type="ARBA" id="ARBA00022801"/>
    </source>
</evidence>
<dbReference type="AlphaFoldDB" id="A0A4E0R514"/>
<gene>
    <name evidence="13" type="ORF">D915_007020</name>
</gene>
<dbReference type="GO" id="GO:0008234">
    <property type="term" value="F:cysteine-type peptidase activity"/>
    <property type="evidence" value="ECO:0007669"/>
    <property type="project" value="UniProtKB-KW"/>
</dbReference>
<evidence type="ECO:0000313" key="13">
    <source>
        <dbReference type="EMBL" id="THD21696.1"/>
    </source>
</evidence>
<dbReference type="Pfam" id="PF00112">
    <property type="entry name" value="Peptidase_C1"/>
    <property type="match status" value="2"/>
</dbReference>
<evidence type="ECO:0000256" key="8">
    <source>
        <dbReference type="ARBA" id="ARBA00055576"/>
    </source>
</evidence>
<dbReference type="InterPro" id="IPR013128">
    <property type="entry name" value="Peptidase_C1A"/>
</dbReference>
<evidence type="ECO:0000256" key="3">
    <source>
        <dbReference type="ARBA" id="ARBA00022729"/>
    </source>
</evidence>
<sequence>MNWLIAFAVIVVVQATPSLKTRFDAFSDQLIHYVNEESGASWKAAWSARFDGVEHFKQHLGALAETPEQRKSRRPTVRHHVSDSDLPESFDARVQWPDCPSISEIRDQSKCGSCWAFGAVGAMSDRVCIHSKGQMKPHLSAGDLLSCCDTCGFGCEGGYPSAAWDYWKSNGIVTGGSLEEHTGCAPYPFPKCAHQGSSGRLKPCPKQLYPTPICERKCQVGYNKTYEEDTFYAISSYNVYEGEKEIMYEIMKNGPVEATFDVYADFSVYKSGIYHHVTGEFLGGHAIRILGWGVENGVKYWLIANSWNEEWGENGYFRIRRGTDECGIESEVTTAFAVIVVVQATPSLKTRFDAFSDQLIHYVNEESGASWKAAWSARFDGVEHFKQHLGALAETPEQRKSRRPTVRHHVSDSDLPESFDARVQWPDCPSISEIRDQSKCGSCWVRAKVERICQ</sequence>
<dbReference type="PROSITE" id="PS00139">
    <property type="entry name" value="THIOL_PROTEASE_CYS"/>
    <property type="match status" value="1"/>
</dbReference>
<dbReference type="PROSITE" id="PS00640">
    <property type="entry name" value="THIOL_PROTEASE_ASN"/>
    <property type="match status" value="1"/>
</dbReference>
<keyword evidence="6" id="KW-0865">Zymogen</keyword>
<dbReference type="FunFam" id="3.90.70.10:FF:000031">
    <property type="entry name" value="Cathepsin B"/>
    <property type="match status" value="1"/>
</dbReference>
<evidence type="ECO:0000256" key="2">
    <source>
        <dbReference type="ARBA" id="ARBA00022670"/>
    </source>
</evidence>
<protein>
    <recommendedName>
        <fullName evidence="9">Cathepsin B-like cysteine proteinase</fullName>
    </recommendedName>
</protein>
<keyword evidence="3 11" id="KW-0732">Signal</keyword>
<accession>A0A4E0R514</accession>
<keyword evidence="2" id="KW-0645">Protease</keyword>
<comment type="caution">
    <text evidence="13">The sequence shown here is derived from an EMBL/GenBank/DDBJ whole genome shotgun (WGS) entry which is preliminary data.</text>
</comment>
<evidence type="ECO:0000256" key="5">
    <source>
        <dbReference type="ARBA" id="ARBA00022807"/>
    </source>
</evidence>
<evidence type="ECO:0000256" key="7">
    <source>
        <dbReference type="ARBA" id="ARBA00023157"/>
    </source>
</evidence>
<dbReference type="PANTHER" id="PTHR12411">
    <property type="entry name" value="CYSTEINE PROTEASE FAMILY C1-RELATED"/>
    <property type="match status" value="1"/>
</dbReference>
<comment type="function">
    <text evidence="8">Thiol protease. Has a role as a digestive enzyme.</text>
</comment>
<evidence type="ECO:0000256" key="11">
    <source>
        <dbReference type="SAM" id="SignalP"/>
    </source>
</evidence>
<evidence type="ECO:0000256" key="10">
    <source>
        <dbReference type="SAM" id="MobiDB-lite"/>
    </source>
</evidence>
<dbReference type="InterPro" id="IPR025660">
    <property type="entry name" value="Pept_his_AS"/>
</dbReference>
<dbReference type="EMBL" id="JXXN02003332">
    <property type="protein sequence ID" value="THD21696.1"/>
    <property type="molecule type" value="Genomic_DNA"/>
</dbReference>
<dbReference type="CDD" id="cd02620">
    <property type="entry name" value="Peptidase_C1A_CathepsinB"/>
    <property type="match status" value="1"/>
</dbReference>
<evidence type="ECO:0000259" key="12">
    <source>
        <dbReference type="SMART" id="SM00645"/>
    </source>
</evidence>
<feature type="signal peptide" evidence="11">
    <location>
        <begin position="1"/>
        <end position="15"/>
    </location>
</feature>
<evidence type="ECO:0000256" key="1">
    <source>
        <dbReference type="ARBA" id="ARBA00008455"/>
    </source>
</evidence>
<dbReference type="InterPro" id="IPR000668">
    <property type="entry name" value="Peptidase_C1A_C"/>
</dbReference>
<comment type="similarity">
    <text evidence="1">Belongs to the peptidase C1 family.</text>
</comment>
<dbReference type="PROSITE" id="PS00639">
    <property type="entry name" value="THIOL_PROTEASE_HIS"/>
    <property type="match status" value="1"/>
</dbReference>
<organism evidence="13 14">
    <name type="scientific">Fasciola hepatica</name>
    <name type="common">Liver fluke</name>
    <dbReference type="NCBI Taxonomy" id="6192"/>
    <lineage>
        <taxon>Eukaryota</taxon>
        <taxon>Metazoa</taxon>
        <taxon>Spiralia</taxon>
        <taxon>Lophotrochozoa</taxon>
        <taxon>Platyhelminthes</taxon>
        <taxon>Trematoda</taxon>
        <taxon>Digenea</taxon>
        <taxon>Plagiorchiida</taxon>
        <taxon>Echinostomata</taxon>
        <taxon>Echinostomatoidea</taxon>
        <taxon>Fasciolidae</taxon>
        <taxon>Fasciola</taxon>
    </lineage>
</organism>
<dbReference type="Proteomes" id="UP000230066">
    <property type="component" value="Unassembled WGS sequence"/>
</dbReference>
<keyword evidence="14" id="KW-1185">Reference proteome</keyword>
<feature type="chain" id="PRO_5020024071" description="Cathepsin B-like cysteine proteinase" evidence="11">
    <location>
        <begin position="16"/>
        <end position="454"/>
    </location>
</feature>
<reference evidence="13" key="1">
    <citation type="submission" date="2019-03" db="EMBL/GenBank/DDBJ databases">
        <title>Improved annotation for the trematode Fasciola hepatica.</title>
        <authorList>
            <person name="Choi Y.-J."/>
            <person name="Martin J."/>
            <person name="Mitreva M."/>
        </authorList>
    </citation>
    <scope>NUCLEOTIDE SEQUENCE [LARGE SCALE GENOMIC DNA]</scope>
</reference>
<dbReference type="PRINTS" id="PR00705">
    <property type="entry name" value="PAPAIN"/>
</dbReference>
<evidence type="ECO:0000256" key="9">
    <source>
        <dbReference type="ARBA" id="ARBA00073107"/>
    </source>
</evidence>
<evidence type="ECO:0000313" key="14">
    <source>
        <dbReference type="Proteomes" id="UP000230066"/>
    </source>
</evidence>
<keyword evidence="4" id="KW-0378">Hydrolase</keyword>
<keyword evidence="7" id="KW-1015">Disulfide bond</keyword>
<proteinExistence type="inferred from homology"/>
<dbReference type="InterPro" id="IPR025661">
    <property type="entry name" value="Pept_asp_AS"/>
</dbReference>
<keyword evidence="5" id="KW-0788">Thiol protease</keyword>
<feature type="region of interest" description="Disordered" evidence="10">
    <location>
        <begin position="66"/>
        <end position="85"/>
    </location>
</feature>
<evidence type="ECO:0000256" key="6">
    <source>
        <dbReference type="ARBA" id="ARBA00023145"/>
    </source>
</evidence>